<dbReference type="AlphaFoldDB" id="A0A8S9RAD7"/>
<evidence type="ECO:0000313" key="3">
    <source>
        <dbReference type="Proteomes" id="UP000712600"/>
    </source>
</evidence>
<keyword evidence="1" id="KW-1133">Transmembrane helix</keyword>
<gene>
    <name evidence="2" type="ORF">F2Q69_00058515</name>
</gene>
<proteinExistence type="predicted"/>
<comment type="caution">
    <text evidence="2">The sequence shown here is derived from an EMBL/GenBank/DDBJ whole genome shotgun (WGS) entry which is preliminary data.</text>
</comment>
<keyword evidence="1" id="KW-0472">Membrane</keyword>
<dbReference type="Proteomes" id="UP000712600">
    <property type="component" value="Unassembled WGS sequence"/>
</dbReference>
<keyword evidence="1" id="KW-0812">Transmembrane</keyword>
<sequence length="99" mass="11159">MGSYLTVIFHSRSTETSLNGLTLLTDVTIIRLEFATLMVGFTTVLLGVSNLMPSCRSSEFYWGFGSKLFGDERDELLVESQELLQRGGIELDRSQEFKK</sequence>
<dbReference type="EMBL" id="QGKX02000095">
    <property type="protein sequence ID" value="KAF3569751.1"/>
    <property type="molecule type" value="Genomic_DNA"/>
</dbReference>
<protein>
    <submittedName>
        <fullName evidence="2">Uncharacterized protein</fullName>
    </submittedName>
</protein>
<feature type="transmembrane region" description="Helical" evidence="1">
    <location>
        <begin position="29"/>
        <end position="48"/>
    </location>
</feature>
<evidence type="ECO:0000256" key="1">
    <source>
        <dbReference type="SAM" id="Phobius"/>
    </source>
</evidence>
<accession>A0A8S9RAD7</accession>
<organism evidence="2 3">
    <name type="scientific">Brassica cretica</name>
    <name type="common">Mustard</name>
    <dbReference type="NCBI Taxonomy" id="69181"/>
    <lineage>
        <taxon>Eukaryota</taxon>
        <taxon>Viridiplantae</taxon>
        <taxon>Streptophyta</taxon>
        <taxon>Embryophyta</taxon>
        <taxon>Tracheophyta</taxon>
        <taxon>Spermatophyta</taxon>
        <taxon>Magnoliopsida</taxon>
        <taxon>eudicotyledons</taxon>
        <taxon>Gunneridae</taxon>
        <taxon>Pentapetalae</taxon>
        <taxon>rosids</taxon>
        <taxon>malvids</taxon>
        <taxon>Brassicales</taxon>
        <taxon>Brassicaceae</taxon>
        <taxon>Brassiceae</taxon>
        <taxon>Brassica</taxon>
    </lineage>
</organism>
<name>A0A8S9RAD7_BRACR</name>
<evidence type="ECO:0000313" key="2">
    <source>
        <dbReference type="EMBL" id="KAF3569751.1"/>
    </source>
</evidence>
<reference evidence="2" key="1">
    <citation type="submission" date="2019-12" db="EMBL/GenBank/DDBJ databases">
        <title>Genome sequencing and annotation of Brassica cretica.</title>
        <authorList>
            <person name="Studholme D.J."/>
            <person name="Sarris P."/>
        </authorList>
    </citation>
    <scope>NUCLEOTIDE SEQUENCE</scope>
    <source>
        <strain evidence="2">PFS-109/04</strain>
        <tissue evidence="2">Leaf</tissue>
    </source>
</reference>